<dbReference type="InterPro" id="IPR035906">
    <property type="entry name" value="MetI-like_sf"/>
</dbReference>
<feature type="transmembrane region" description="Helical" evidence="5">
    <location>
        <begin position="180"/>
        <end position="203"/>
    </location>
</feature>
<evidence type="ECO:0000256" key="3">
    <source>
        <dbReference type="ARBA" id="ARBA00022989"/>
    </source>
</evidence>
<dbReference type="Gene3D" id="1.10.3720.10">
    <property type="entry name" value="MetI-like"/>
    <property type="match status" value="1"/>
</dbReference>
<dbReference type="Proteomes" id="UP000786183">
    <property type="component" value="Unassembled WGS sequence"/>
</dbReference>
<keyword evidence="3 5" id="KW-1133">Transmembrane helix</keyword>
<keyword evidence="4 5" id="KW-0472">Membrane</keyword>
<comment type="caution">
    <text evidence="7">The sequence shown here is derived from an EMBL/GenBank/DDBJ whole genome shotgun (WGS) entry which is preliminary data.</text>
</comment>
<gene>
    <name evidence="7" type="ORF">AVCANL283_01750</name>
</gene>
<dbReference type="InterPro" id="IPR000515">
    <property type="entry name" value="MetI-like"/>
</dbReference>
<keyword evidence="2 5" id="KW-0812">Transmembrane</keyword>
<evidence type="ECO:0000313" key="8">
    <source>
        <dbReference type="Proteomes" id="UP000786183"/>
    </source>
</evidence>
<name>A0ABS7WRA0_9BACT</name>
<dbReference type="CDD" id="cd06261">
    <property type="entry name" value="TM_PBP2"/>
    <property type="match status" value="1"/>
</dbReference>
<keyword evidence="8" id="KW-1185">Reference proteome</keyword>
<evidence type="ECO:0000259" key="6">
    <source>
        <dbReference type="PROSITE" id="PS50928"/>
    </source>
</evidence>
<comment type="similarity">
    <text evidence="5">Belongs to the binding-protein-dependent transport system permease family.</text>
</comment>
<dbReference type="PROSITE" id="PS50928">
    <property type="entry name" value="ABC_TM1"/>
    <property type="match status" value="1"/>
</dbReference>
<feature type="domain" description="ABC transmembrane type-1" evidence="6">
    <location>
        <begin position="53"/>
        <end position="258"/>
    </location>
</feature>
<organism evidence="7 8">
    <name type="scientific">Campylobacter canadensis</name>
    <dbReference type="NCBI Taxonomy" id="449520"/>
    <lineage>
        <taxon>Bacteria</taxon>
        <taxon>Pseudomonadati</taxon>
        <taxon>Campylobacterota</taxon>
        <taxon>Epsilonproteobacteria</taxon>
        <taxon>Campylobacterales</taxon>
        <taxon>Campylobacteraceae</taxon>
        <taxon>Campylobacter</taxon>
    </lineage>
</organism>
<dbReference type="EMBL" id="JACGBB010000003">
    <property type="protein sequence ID" value="MBZ7986842.1"/>
    <property type="molecule type" value="Genomic_DNA"/>
</dbReference>
<dbReference type="RefSeq" id="WP_224325153.1">
    <property type="nucleotide sequence ID" value="NZ_JACGBB010000003.1"/>
</dbReference>
<evidence type="ECO:0000256" key="4">
    <source>
        <dbReference type="ARBA" id="ARBA00023136"/>
    </source>
</evidence>
<feature type="transmembrane region" description="Helical" evidence="5">
    <location>
        <begin position="125"/>
        <end position="148"/>
    </location>
</feature>
<evidence type="ECO:0000256" key="5">
    <source>
        <dbReference type="RuleBase" id="RU363032"/>
    </source>
</evidence>
<feature type="transmembrane region" description="Helical" evidence="5">
    <location>
        <begin position="56"/>
        <end position="82"/>
    </location>
</feature>
<comment type="subcellular location">
    <subcellularLocation>
        <location evidence="1 5">Cell membrane</location>
        <topology evidence="1 5">Multi-pass membrane protein</topology>
    </subcellularLocation>
</comment>
<protein>
    <submittedName>
        <fullName evidence="7">ABC transporter permease subunit</fullName>
    </submittedName>
</protein>
<reference evidence="7 8" key="1">
    <citation type="submission" date="2020-07" db="EMBL/GenBank/DDBJ databases">
        <title>Transfer of Campylobacter canadensis to the novel genus Avispirillum gen. nov., that also includes two novel species recovered from migratory waterfowl: Avispirillum anseris sp. nov. and Avispirillum brantae sp. nov.</title>
        <authorList>
            <person name="Miller W.G."/>
            <person name="Chapman M.H."/>
            <person name="Yee E."/>
            <person name="Inglis G.D."/>
        </authorList>
    </citation>
    <scope>NUCLEOTIDE SEQUENCE [LARGE SCALE GENOMIC DNA]</scope>
    <source>
        <strain evidence="7 8">L283</strain>
    </source>
</reference>
<accession>A0ABS7WRA0</accession>
<feature type="transmembrane region" description="Helical" evidence="5">
    <location>
        <begin position="94"/>
        <end position="119"/>
    </location>
</feature>
<proteinExistence type="inferred from homology"/>
<sequence>MSSFIFKITMKISIFLIIFLFLSIIAFVFLKGAFYIDLSYFTLNEEKSILIPLINTFNIVFCAILLSSIFSISTAIFLCFYVKDNSIFKKIILLCANTLAAIPSIVYGLFAYLFFVIFFNFKISFLSGMLTLSIMALPIILVNTIAAIKSVESDYIKAAYALAFSKNTVIYLVLKRAKKIIFSGIILATAKLCAESAALIYTFGSLINIANIFESGRTMAVHLYVLASEGLFLEQSYASAFVLLFFISLICILFNYLIRKEI</sequence>
<feature type="transmembrane region" description="Helical" evidence="5">
    <location>
        <begin position="12"/>
        <end position="36"/>
    </location>
</feature>
<dbReference type="PANTHER" id="PTHR43470">
    <property type="entry name" value="PHOSPHATE TRANSPORT SYSTEM PERMEASE PROTEIN PSTA-RELATED"/>
    <property type="match status" value="1"/>
</dbReference>
<dbReference type="Pfam" id="PF00528">
    <property type="entry name" value="BPD_transp_1"/>
    <property type="match status" value="1"/>
</dbReference>
<evidence type="ECO:0000313" key="7">
    <source>
        <dbReference type="EMBL" id="MBZ7986842.1"/>
    </source>
</evidence>
<dbReference type="SUPFAM" id="SSF161098">
    <property type="entry name" value="MetI-like"/>
    <property type="match status" value="1"/>
</dbReference>
<evidence type="ECO:0000256" key="2">
    <source>
        <dbReference type="ARBA" id="ARBA00022692"/>
    </source>
</evidence>
<feature type="transmembrane region" description="Helical" evidence="5">
    <location>
        <begin position="237"/>
        <end position="258"/>
    </location>
</feature>
<evidence type="ECO:0000256" key="1">
    <source>
        <dbReference type="ARBA" id="ARBA00004651"/>
    </source>
</evidence>
<keyword evidence="5" id="KW-0813">Transport</keyword>
<dbReference type="PANTHER" id="PTHR43470:SF3">
    <property type="entry name" value="PHOSPHATE TRANSPORT SYSTEM PERMEASE PROTEIN PSTA-RELATED"/>
    <property type="match status" value="1"/>
</dbReference>